<dbReference type="InParanoid" id="S8FS99"/>
<evidence type="ECO:0000256" key="1">
    <source>
        <dbReference type="SAM" id="MobiDB-lite"/>
    </source>
</evidence>
<evidence type="ECO:0000313" key="2">
    <source>
        <dbReference type="EMBL" id="EPT04096.1"/>
    </source>
</evidence>
<dbReference type="HOGENOM" id="CLU_083370_0_0_1"/>
<gene>
    <name evidence="2" type="ORF">FOMPIDRAFT_126122</name>
</gene>
<name>S8FS99_FOMSC</name>
<dbReference type="eggNOG" id="ENOG502ST30">
    <property type="taxonomic scope" value="Eukaryota"/>
</dbReference>
<reference evidence="2 3" key="1">
    <citation type="journal article" date="2012" name="Science">
        <title>The Paleozoic origin of enzymatic lignin decomposition reconstructed from 31 fungal genomes.</title>
        <authorList>
            <person name="Floudas D."/>
            <person name="Binder M."/>
            <person name="Riley R."/>
            <person name="Barry K."/>
            <person name="Blanchette R.A."/>
            <person name="Henrissat B."/>
            <person name="Martinez A.T."/>
            <person name="Otillar R."/>
            <person name="Spatafora J.W."/>
            <person name="Yadav J.S."/>
            <person name="Aerts A."/>
            <person name="Benoit I."/>
            <person name="Boyd A."/>
            <person name="Carlson A."/>
            <person name="Copeland A."/>
            <person name="Coutinho P.M."/>
            <person name="de Vries R.P."/>
            <person name="Ferreira P."/>
            <person name="Findley K."/>
            <person name="Foster B."/>
            <person name="Gaskell J."/>
            <person name="Glotzer D."/>
            <person name="Gorecki P."/>
            <person name="Heitman J."/>
            <person name="Hesse C."/>
            <person name="Hori C."/>
            <person name="Igarashi K."/>
            <person name="Jurgens J.A."/>
            <person name="Kallen N."/>
            <person name="Kersten P."/>
            <person name="Kohler A."/>
            <person name="Kuees U."/>
            <person name="Kumar T.K.A."/>
            <person name="Kuo A."/>
            <person name="LaButti K."/>
            <person name="Larrondo L.F."/>
            <person name="Lindquist E."/>
            <person name="Ling A."/>
            <person name="Lombard V."/>
            <person name="Lucas S."/>
            <person name="Lundell T."/>
            <person name="Martin R."/>
            <person name="McLaughlin D.J."/>
            <person name="Morgenstern I."/>
            <person name="Morin E."/>
            <person name="Murat C."/>
            <person name="Nagy L.G."/>
            <person name="Nolan M."/>
            <person name="Ohm R.A."/>
            <person name="Patyshakuliyeva A."/>
            <person name="Rokas A."/>
            <person name="Ruiz-Duenas F.J."/>
            <person name="Sabat G."/>
            <person name="Salamov A."/>
            <person name="Samejima M."/>
            <person name="Schmutz J."/>
            <person name="Slot J.C."/>
            <person name="St John F."/>
            <person name="Stenlid J."/>
            <person name="Sun H."/>
            <person name="Sun S."/>
            <person name="Syed K."/>
            <person name="Tsang A."/>
            <person name="Wiebenga A."/>
            <person name="Young D."/>
            <person name="Pisabarro A."/>
            <person name="Eastwood D.C."/>
            <person name="Martin F."/>
            <person name="Cullen D."/>
            <person name="Grigoriev I.V."/>
            <person name="Hibbett D.S."/>
        </authorList>
    </citation>
    <scope>NUCLEOTIDE SEQUENCE</scope>
    <source>
        <strain evidence="3">FP-58527</strain>
    </source>
</reference>
<proteinExistence type="predicted"/>
<evidence type="ECO:0000313" key="3">
    <source>
        <dbReference type="Proteomes" id="UP000015241"/>
    </source>
</evidence>
<dbReference type="EMBL" id="KE504128">
    <property type="protein sequence ID" value="EPT04096.1"/>
    <property type="molecule type" value="Genomic_DNA"/>
</dbReference>
<protein>
    <submittedName>
        <fullName evidence="2">Uncharacterized protein</fullName>
    </submittedName>
</protein>
<dbReference type="AlphaFoldDB" id="S8FS99"/>
<keyword evidence="3" id="KW-1185">Reference proteome</keyword>
<sequence length="289" mass="32578">MVRQQTTLVQKFSPHAARSHKVAVAKYARAPQKSPLAASYPSARSARSALPSANTNRFLRNRTKLPAITEEPLEEEEEEQGAYNHGHDLAHEFDALERDEDIAYRKHAIRRDEDDSMDWDDESTLVAMLQETSAVDEREEVTALANKLKAPMAAQGVAMREYIGETLLPVITRVKDVHATLEAKIDLQFAGGLVAFDQVCKKVERMALRDEDELKTTYSDCQAYCRRDRLWVDVLQDVDQSQRARDALETLPAEAERAIAALDKKSKDLEKDQSAASKQKMLKGLLEKL</sequence>
<dbReference type="OrthoDB" id="2678231at2759"/>
<organism evidence="2 3">
    <name type="scientific">Fomitopsis schrenkii</name>
    <name type="common">Brown rot fungus</name>
    <dbReference type="NCBI Taxonomy" id="2126942"/>
    <lineage>
        <taxon>Eukaryota</taxon>
        <taxon>Fungi</taxon>
        <taxon>Dikarya</taxon>
        <taxon>Basidiomycota</taxon>
        <taxon>Agaricomycotina</taxon>
        <taxon>Agaricomycetes</taxon>
        <taxon>Polyporales</taxon>
        <taxon>Fomitopsis</taxon>
    </lineage>
</organism>
<feature type="compositionally biased region" description="Low complexity" evidence="1">
    <location>
        <begin position="34"/>
        <end position="53"/>
    </location>
</feature>
<dbReference type="Proteomes" id="UP000015241">
    <property type="component" value="Unassembled WGS sequence"/>
</dbReference>
<accession>S8FS99</accession>
<feature type="region of interest" description="Disordered" evidence="1">
    <location>
        <begin position="29"/>
        <end position="58"/>
    </location>
</feature>